<dbReference type="InterPro" id="IPR019109">
    <property type="entry name" value="MamF_MmsF"/>
</dbReference>
<dbReference type="EMBL" id="JALAWA010000001">
    <property type="protein sequence ID" value="MCY9183069.1"/>
    <property type="molecule type" value="Genomic_DNA"/>
</dbReference>
<sequence length="112" mass="12845">MKKPTKKEILLVQMMLGISLALGVLPPLVMFFSQRKKNIFYREASRKALNFHLTLIPLFISSSFLPPWVKYVILAIETIIILFAMICIAMQKPYQYPAIQYIKNKKIAAKGA</sequence>
<comment type="subcellular location">
    <subcellularLocation>
        <location evidence="1">Membrane</location>
        <topology evidence="1">Multi-pass membrane protein</topology>
    </subcellularLocation>
</comment>
<dbReference type="GeneID" id="76980619"/>
<dbReference type="AlphaFoldDB" id="A0A9Q4HSV2"/>
<dbReference type="RefSeq" id="WP_060399960.1">
    <property type="nucleotide sequence ID" value="NZ_JALAVZ010000002.1"/>
</dbReference>
<keyword evidence="2 5" id="KW-0812">Transmembrane</keyword>
<name>A0A9Q4HSV2_9BACI</name>
<evidence type="ECO:0000256" key="2">
    <source>
        <dbReference type="ARBA" id="ARBA00022692"/>
    </source>
</evidence>
<evidence type="ECO:0000256" key="5">
    <source>
        <dbReference type="SAM" id="Phobius"/>
    </source>
</evidence>
<protein>
    <submittedName>
        <fullName evidence="6">DUF4870 domain-containing protein</fullName>
    </submittedName>
</protein>
<dbReference type="Proteomes" id="UP001073053">
    <property type="component" value="Unassembled WGS sequence"/>
</dbReference>
<evidence type="ECO:0000256" key="4">
    <source>
        <dbReference type="ARBA" id="ARBA00023136"/>
    </source>
</evidence>
<feature type="transmembrane region" description="Helical" evidence="5">
    <location>
        <begin position="48"/>
        <end position="65"/>
    </location>
</feature>
<evidence type="ECO:0000313" key="7">
    <source>
        <dbReference type="Proteomes" id="UP001073053"/>
    </source>
</evidence>
<proteinExistence type="predicted"/>
<reference evidence="6" key="1">
    <citation type="submission" date="2022-02" db="EMBL/GenBank/DDBJ databases">
        <title>Crop Bioprotection Bacillus Genome Sequencing.</title>
        <authorList>
            <person name="Dunlap C."/>
        </authorList>
    </citation>
    <scope>NUCLEOTIDE SEQUENCE</scope>
    <source>
        <strain evidence="6">EC49O2N-C10</strain>
    </source>
</reference>
<evidence type="ECO:0000256" key="3">
    <source>
        <dbReference type="ARBA" id="ARBA00022989"/>
    </source>
</evidence>
<evidence type="ECO:0000256" key="1">
    <source>
        <dbReference type="ARBA" id="ARBA00004141"/>
    </source>
</evidence>
<organism evidence="6 7">
    <name type="scientific">Bacillus halotolerans</name>
    <dbReference type="NCBI Taxonomy" id="260554"/>
    <lineage>
        <taxon>Bacteria</taxon>
        <taxon>Bacillati</taxon>
        <taxon>Bacillota</taxon>
        <taxon>Bacilli</taxon>
        <taxon>Bacillales</taxon>
        <taxon>Bacillaceae</taxon>
        <taxon>Bacillus</taxon>
    </lineage>
</organism>
<dbReference type="Pfam" id="PF09685">
    <property type="entry name" value="MamF_MmsF"/>
    <property type="match status" value="1"/>
</dbReference>
<accession>A0A9Q4HSV2</accession>
<feature type="transmembrane region" description="Helical" evidence="5">
    <location>
        <begin position="12"/>
        <end position="32"/>
    </location>
</feature>
<comment type="caution">
    <text evidence="6">The sequence shown here is derived from an EMBL/GenBank/DDBJ whole genome shotgun (WGS) entry which is preliminary data.</text>
</comment>
<feature type="transmembrane region" description="Helical" evidence="5">
    <location>
        <begin position="71"/>
        <end position="90"/>
    </location>
</feature>
<evidence type="ECO:0000313" key="6">
    <source>
        <dbReference type="EMBL" id="MCY9183069.1"/>
    </source>
</evidence>
<keyword evidence="3 5" id="KW-1133">Transmembrane helix</keyword>
<keyword evidence="4 5" id="KW-0472">Membrane</keyword>
<gene>
    <name evidence="6" type="ORF">MOF03_00105</name>
</gene>